<comment type="caution">
    <text evidence="1">The sequence shown here is derived from an EMBL/GenBank/DDBJ whole genome shotgun (WGS) entry which is preliminary data.</text>
</comment>
<reference evidence="1 2" key="1">
    <citation type="submission" date="2022-12" db="EMBL/GenBank/DDBJ databases">
        <title>Chromosome-level genome of Tegillarca granosa.</title>
        <authorList>
            <person name="Kim J."/>
        </authorList>
    </citation>
    <scope>NUCLEOTIDE SEQUENCE [LARGE SCALE GENOMIC DNA]</scope>
    <source>
        <strain evidence="1">Teg-2019</strain>
        <tissue evidence="1">Adductor muscle</tissue>
    </source>
</reference>
<dbReference type="Proteomes" id="UP001217089">
    <property type="component" value="Unassembled WGS sequence"/>
</dbReference>
<gene>
    <name evidence="1" type="ORF">KUTeg_013839</name>
</gene>
<keyword evidence="2" id="KW-1185">Reference proteome</keyword>
<evidence type="ECO:0000313" key="1">
    <source>
        <dbReference type="EMBL" id="KAJ8308965.1"/>
    </source>
</evidence>
<accession>A0ABQ9EYP0</accession>
<organism evidence="1 2">
    <name type="scientific">Tegillarca granosa</name>
    <name type="common">Malaysian cockle</name>
    <name type="synonym">Anadara granosa</name>
    <dbReference type="NCBI Taxonomy" id="220873"/>
    <lineage>
        <taxon>Eukaryota</taxon>
        <taxon>Metazoa</taxon>
        <taxon>Spiralia</taxon>
        <taxon>Lophotrochozoa</taxon>
        <taxon>Mollusca</taxon>
        <taxon>Bivalvia</taxon>
        <taxon>Autobranchia</taxon>
        <taxon>Pteriomorphia</taxon>
        <taxon>Arcoida</taxon>
        <taxon>Arcoidea</taxon>
        <taxon>Arcidae</taxon>
        <taxon>Tegillarca</taxon>
    </lineage>
</organism>
<evidence type="ECO:0000313" key="2">
    <source>
        <dbReference type="Proteomes" id="UP001217089"/>
    </source>
</evidence>
<dbReference type="EMBL" id="JARBDR010000657">
    <property type="protein sequence ID" value="KAJ8308965.1"/>
    <property type="molecule type" value="Genomic_DNA"/>
</dbReference>
<proteinExistence type="predicted"/>
<protein>
    <submittedName>
        <fullName evidence="1">Uncharacterized protein</fullName>
    </submittedName>
</protein>
<name>A0ABQ9EYP0_TEGGR</name>
<sequence length="238" mass="27971">MALLPYTKNDHILYFNVVLHKLDINVKSRSDNFKWLSYIFPFEIIHSKSVLNVYHIFSIKMLNVTWCTNRNIPIRTLPVTCNIKSSISSQWIDYNDISKSKRLKRDVSTNLYSPIRIFTFYSELEVELVQKDVTKLKLLVDQAVQYTSGILSVIPVQGLLLLKRTTGCLKYWVKGQNIGKCSTLDRQYKGEFCHDNLKKFIHTLREFQNTLNCLHFVCFHLNNICNPCFIYDKKIFKT</sequence>